<dbReference type="Proteomes" id="UP000773614">
    <property type="component" value="Unassembled WGS sequence"/>
</dbReference>
<feature type="compositionally biased region" description="Basic and acidic residues" evidence="1">
    <location>
        <begin position="52"/>
        <end position="66"/>
    </location>
</feature>
<gene>
    <name evidence="2" type="ORF">E4O86_20335</name>
</gene>
<feature type="compositionally biased region" description="Basic residues" evidence="1">
    <location>
        <begin position="67"/>
        <end position="76"/>
    </location>
</feature>
<protein>
    <submittedName>
        <fullName evidence="2">Uncharacterized protein</fullName>
    </submittedName>
</protein>
<organism evidence="2 3">
    <name type="scientific">Propylenella binzhouense</name>
    <dbReference type="NCBI Taxonomy" id="2555902"/>
    <lineage>
        <taxon>Bacteria</taxon>
        <taxon>Pseudomonadati</taxon>
        <taxon>Pseudomonadota</taxon>
        <taxon>Alphaproteobacteria</taxon>
        <taxon>Hyphomicrobiales</taxon>
        <taxon>Propylenellaceae</taxon>
        <taxon>Propylenella</taxon>
    </lineage>
</organism>
<keyword evidence="3" id="KW-1185">Reference proteome</keyword>
<proteinExistence type="predicted"/>
<dbReference type="AlphaFoldDB" id="A0A964WVH4"/>
<accession>A0A964WVH4</accession>
<evidence type="ECO:0000256" key="1">
    <source>
        <dbReference type="SAM" id="MobiDB-lite"/>
    </source>
</evidence>
<name>A0A964WVH4_9HYPH</name>
<comment type="caution">
    <text evidence="2">The sequence shown here is derived from an EMBL/GenBank/DDBJ whole genome shotgun (WGS) entry which is preliminary data.</text>
</comment>
<sequence>MAPSDAYVNALLQAGAFQFREATDRGDVLDAQDLFRFHEAGRRGGGALGARRGGDARSGRLREGRRSAGRCRRRAGRLPAGGRCLPGSPGAGDLLRQARCSDVAGPHALLLLRHGDDADAGRRSSAAGILLPDLSPGRSGTR</sequence>
<reference evidence="2" key="1">
    <citation type="submission" date="2019-03" db="EMBL/GenBank/DDBJ databases">
        <title>Afifella sp. nov., isolated from activated sludge.</title>
        <authorList>
            <person name="Li Q."/>
            <person name="Liu Y."/>
        </authorList>
    </citation>
    <scope>NUCLEOTIDE SEQUENCE</scope>
    <source>
        <strain evidence="2">L72</strain>
    </source>
</reference>
<evidence type="ECO:0000313" key="3">
    <source>
        <dbReference type="Proteomes" id="UP000773614"/>
    </source>
</evidence>
<dbReference type="EMBL" id="SPKJ01000117">
    <property type="protein sequence ID" value="MYZ50058.1"/>
    <property type="molecule type" value="Genomic_DNA"/>
</dbReference>
<feature type="region of interest" description="Disordered" evidence="1">
    <location>
        <begin position="43"/>
        <end position="89"/>
    </location>
</feature>
<evidence type="ECO:0000313" key="2">
    <source>
        <dbReference type="EMBL" id="MYZ50058.1"/>
    </source>
</evidence>